<dbReference type="AlphaFoldDB" id="A0A9P0AWI4"/>
<protein>
    <submittedName>
        <fullName evidence="3">Uncharacterized protein</fullName>
    </submittedName>
</protein>
<feature type="compositionally biased region" description="Low complexity" evidence="1">
    <location>
        <begin position="232"/>
        <end position="247"/>
    </location>
</feature>
<keyword evidence="2" id="KW-0732">Signal</keyword>
<feature type="region of interest" description="Disordered" evidence="1">
    <location>
        <begin position="567"/>
        <end position="588"/>
    </location>
</feature>
<evidence type="ECO:0000313" key="4">
    <source>
        <dbReference type="Proteomes" id="UP001154078"/>
    </source>
</evidence>
<feature type="chain" id="PRO_5040445173" evidence="2">
    <location>
        <begin position="16"/>
        <end position="588"/>
    </location>
</feature>
<feature type="compositionally biased region" description="Basic and acidic residues" evidence="1">
    <location>
        <begin position="579"/>
        <end position="588"/>
    </location>
</feature>
<evidence type="ECO:0000256" key="1">
    <source>
        <dbReference type="SAM" id="MobiDB-lite"/>
    </source>
</evidence>
<name>A0A9P0AWI4_BRAAE</name>
<evidence type="ECO:0000313" key="3">
    <source>
        <dbReference type="EMBL" id="CAH0550111.1"/>
    </source>
</evidence>
<dbReference type="OrthoDB" id="7694007at2759"/>
<feature type="region of interest" description="Disordered" evidence="1">
    <location>
        <begin position="200"/>
        <end position="263"/>
    </location>
</feature>
<dbReference type="Proteomes" id="UP001154078">
    <property type="component" value="Chromosome 2"/>
</dbReference>
<evidence type="ECO:0000256" key="2">
    <source>
        <dbReference type="SAM" id="SignalP"/>
    </source>
</evidence>
<organism evidence="3 4">
    <name type="scientific">Brassicogethes aeneus</name>
    <name type="common">Rape pollen beetle</name>
    <name type="synonym">Meligethes aeneus</name>
    <dbReference type="NCBI Taxonomy" id="1431903"/>
    <lineage>
        <taxon>Eukaryota</taxon>
        <taxon>Metazoa</taxon>
        <taxon>Ecdysozoa</taxon>
        <taxon>Arthropoda</taxon>
        <taxon>Hexapoda</taxon>
        <taxon>Insecta</taxon>
        <taxon>Pterygota</taxon>
        <taxon>Neoptera</taxon>
        <taxon>Endopterygota</taxon>
        <taxon>Coleoptera</taxon>
        <taxon>Polyphaga</taxon>
        <taxon>Cucujiformia</taxon>
        <taxon>Nitidulidae</taxon>
        <taxon>Meligethinae</taxon>
        <taxon>Brassicogethes</taxon>
    </lineage>
</organism>
<feature type="compositionally biased region" description="Basic residues" evidence="1">
    <location>
        <begin position="568"/>
        <end position="578"/>
    </location>
</feature>
<gene>
    <name evidence="3" type="ORF">MELIAE_LOCUS3011</name>
</gene>
<reference evidence="3" key="1">
    <citation type="submission" date="2021-12" db="EMBL/GenBank/DDBJ databases">
        <authorList>
            <person name="King R."/>
        </authorList>
    </citation>
    <scope>NUCLEOTIDE SEQUENCE</scope>
</reference>
<proteinExistence type="predicted"/>
<accession>A0A9P0AWI4</accession>
<keyword evidence="4" id="KW-1185">Reference proteome</keyword>
<dbReference type="EMBL" id="OV121133">
    <property type="protein sequence ID" value="CAH0550111.1"/>
    <property type="molecule type" value="Genomic_DNA"/>
</dbReference>
<feature type="signal peptide" evidence="2">
    <location>
        <begin position="1"/>
        <end position="15"/>
    </location>
</feature>
<sequence>MRPILLFLLIPLALCLQPDPSCVEPSEPEKDCDSTNYETYVDCQRQKMARRSKRNICQSECDGDNCVEEDSCGGCDCEECSSYSNSQCCSSCCRATRCRTTSCCQRTCRTTCRDSSCRNSCKKSCYNGINPTPVPDKQSKTNANTNTTINNVNKHNVTTIIHLNNIINTTNVIDVPISLNNTNINNITYYTDESGGNVAPVYLPAQGPQGPPGLPGSPGSPGIPGTPGYPGFPGQSGFPGQAGSTPNAPNPPNQPVQPNQQPQPGCCTVVGPRQCVRTDTFPFVNCFHYKTNTCGDICKSNIMHVQPRQVCSAVPFQPPQCQQQIAYIPQPQPKCAYQSTWPYVSCGIQNQQTSCEGCYEHYYEEGRKNQQNCNPSCYDDGFGMGPLYRQGPMYRQGFSHVPSCYQTNTCGGYPANMNFGYGYGYGNGMVGGFMNPYYGGMPMASGMGMGTEMGMMGTPMYGNPYPSNAIYPTPSNGSDLPFWMNGTNTYPTDENVPEEELRKIFNKRAVKVQEEIVPPGTYNVGPFKITKTFPNFIAPDLPPIEKVPLVTEEVSEKEADAKVIISTGRHHHHHHSKHLQKEEHIKKG</sequence>